<keyword evidence="1" id="KW-0560">Oxidoreductase</keyword>
<evidence type="ECO:0000259" key="3">
    <source>
        <dbReference type="Pfam" id="PF25137"/>
    </source>
</evidence>
<dbReference type="GO" id="GO:0046872">
    <property type="term" value="F:metal ion binding"/>
    <property type="evidence" value="ECO:0007669"/>
    <property type="project" value="InterPro"/>
</dbReference>
<protein>
    <submittedName>
        <fullName evidence="4">Uncharacterized protein</fullName>
    </submittedName>
</protein>
<dbReference type="eggNOG" id="COG1454">
    <property type="taxonomic scope" value="Bacteria"/>
</dbReference>
<feature type="domain" description="Alcohol dehydrogenase iron-type/glycerol dehydrogenase GldA" evidence="2">
    <location>
        <begin position="9"/>
        <end position="181"/>
    </location>
</feature>
<dbReference type="PANTHER" id="PTHR11496">
    <property type="entry name" value="ALCOHOL DEHYDROGENASE"/>
    <property type="match status" value="1"/>
</dbReference>
<dbReference type="Proteomes" id="UP000003100">
    <property type="component" value="Unassembled WGS sequence"/>
</dbReference>
<dbReference type="Pfam" id="PF25137">
    <property type="entry name" value="ADH_Fe_C"/>
    <property type="match status" value="1"/>
</dbReference>
<dbReference type="GO" id="GO:0004022">
    <property type="term" value="F:alcohol dehydrogenase (NAD+) activity"/>
    <property type="evidence" value="ECO:0007669"/>
    <property type="project" value="TreeGrafter"/>
</dbReference>
<dbReference type="Gene3D" id="1.20.1090.10">
    <property type="entry name" value="Dehydroquinate synthase-like - alpha domain"/>
    <property type="match status" value="1"/>
</dbReference>
<dbReference type="PATRIC" id="fig|476272.21.peg.1465"/>
<comment type="caution">
    <text evidence="4">The sequence shown here is derived from an EMBL/GenBank/DDBJ whole genome shotgun (WGS) entry which is preliminary data.</text>
</comment>
<dbReference type="InterPro" id="IPR056798">
    <property type="entry name" value="ADH_Fe_C"/>
</dbReference>
<keyword evidence="5" id="KW-1185">Reference proteome</keyword>
<sequence length="389" mass="42611">MFEFCSYIPTKVVFGPGKLKELASMKLPGKKALICVTEDGLMEKLGIQGRVLQYLSQNQIESVVYDKVTPNPTRKGVMEAAELAKTENCDFFIGLGGGSSIDTAKAASIMMVNEGDLWDYAQAGTGGRKEVKGAFPVMTITTTAGTGTECDPWCVITNEQTKEKLDFGTDAVFPVISVIDPELMLTLPRTLTLYQGFDALFHAVECYIATCGCKLTDIYCLEAVKLITRWLPVVAEDGENLEARVNISYAANVLCGFAQSLSATISPHIIGQCMSGLFPGFVHGASLIVTAEAYYKLVIDRGYVSDKFQELGRAMGEEQEEGRPGSSFLSGLTKLMAQTEMRDLPMSQFGVRKEDIKRIAEISTGIGFDFDPYVLTKEDVEEILEKSYR</sequence>
<dbReference type="InterPro" id="IPR039697">
    <property type="entry name" value="Alcohol_dehydrogenase_Fe"/>
</dbReference>
<reference evidence="4 5" key="2">
    <citation type="submission" date="2009-02" db="EMBL/GenBank/DDBJ databases">
        <title>Draft genome sequence of Blautia hydrogenotrophica DSM 10507 (Ruminococcus hydrogenotrophicus DSM 10507).</title>
        <authorList>
            <person name="Sudarsanam P."/>
            <person name="Ley R."/>
            <person name="Guruge J."/>
            <person name="Turnbaugh P.J."/>
            <person name="Mahowald M."/>
            <person name="Liep D."/>
            <person name="Gordon J."/>
        </authorList>
    </citation>
    <scope>NUCLEOTIDE SEQUENCE [LARGE SCALE GENOMIC DNA]</scope>
    <source>
        <strain evidence="5">DSM 10507 / JCM 14656 / S5a33</strain>
    </source>
</reference>
<proteinExistence type="predicted"/>
<dbReference type="HOGENOM" id="CLU_007207_0_4_9"/>
<dbReference type="CDD" id="cd08185">
    <property type="entry name" value="Fe-ADH-like"/>
    <property type="match status" value="1"/>
</dbReference>
<dbReference type="SUPFAM" id="SSF56796">
    <property type="entry name" value="Dehydroquinate synthase-like"/>
    <property type="match status" value="1"/>
</dbReference>
<reference evidence="4 5" key="1">
    <citation type="submission" date="2009-01" db="EMBL/GenBank/DDBJ databases">
        <authorList>
            <person name="Fulton L."/>
            <person name="Clifton S."/>
            <person name="Fulton B."/>
            <person name="Xu J."/>
            <person name="Minx P."/>
            <person name="Pepin K.H."/>
            <person name="Johnson M."/>
            <person name="Bhonagiri V."/>
            <person name="Nash W.E."/>
            <person name="Mardis E.R."/>
            <person name="Wilson R.K."/>
        </authorList>
    </citation>
    <scope>NUCLEOTIDE SEQUENCE [LARGE SCALE GENOMIC DNA]</scope>
    <source>
        <strain evidence="5">DSM 10507 / JCM 14656 / S5a33</strain>
    </source>
</reference>
<dbReference type="Pfam" id="PF00465">
    <property type="entry name" value="Fe-ADH"/>
    <property type="match status" value="1"/>
</dbReference>
<evidence type="ECO:0000313" key="5">
    <source>
        <dbReference type="Proteomes" id="UP000003100"/>
    </source>
</evidence>
<dbReference type="RefSeq" id="WP_005949048.1">
    <property type="nucleotide sequence ID" value="NZ_CP136423.1"/>
</dbReference>
<evidence type="ECO:0000259" key="2">
    <source>
        <dbReference type="Pfam" id="PF00465"/>
    </source>
</evidence>
<dbReference type="GeneID" id="86820846"/>
<accession>C0CMF2</accession>
<evidence type="ECO:0000256" key="1">
    <source>
        <dbReference type="ARBA" id="ARBA00023002"/>
    </source>
</evidence>
<dbReference type="Gene3D" id="3.40.50.1970">
    <property type="match status" value="1"/>
</dbReference>
<feature type="domain" description="Fe-containing alcohol dehydrogenase-like C-terminal" evidence="3">
    <location>
        <begin position="193"/>
        <end position="388"/>
    </location>
</feature>
<dbReference type="PANTHER" id="PTHR11496:SF104">
    <property type="entry name" value="3-DEOXY-ALPHA-D-MANNO-OCTULOSONATE 8-OXIDASE"/>
    <property type="match status" value="1"/>
</dbReference>
<dbReference type="FunFam" id="3.40.50.1970:FF:000003">
    <property type="entry name" value="Alcohol dehydrogenase, iron-containing"/>
    <property type="match status" value="1"/>
</dbReference>
<name>C0CMF2_BLAHS</name>
<organism evidence="4 5">
    <name type="scientific">Blautia hydrogenotrophica (strain DSM 10507 / JCM 14656 / S5a33)</name>
    <name type="common">Ruminococcus hydrogenotrophicus</name>
    <dbReference type="NCBI Taxonomy" id="476272"/>
    <lineage>
        <taxon>Bacteria</taxon>
        <taxon>Bacillati</taxon>
        <taxon>Bacillota</taxon>
        <taxon>Clostridia</taxon>
        <taxon>Lachnospirales</taxon>
        <taxon>Lachnospiraceae</taxon>
        <taxon>Blautia</taxon>
    </lineage>
</organism>
<dbReference type="InterPro" id="IPR001670">
    <property type="entry name" value="ADH_Fe/GldA"/>
</dbReference>
<gene>
    <name evidence="4" type="ORF">RUMHYD_02035</name>
</gene>
<evidence type="ECO:0000313" key="4">
    <source>
        <dbReference type="EMBL" id="EEG49046.1"/>
    </source>
</evidence>
<dbReference type="EMBL" id="ACBZ01000106">
    <property type="protein sequence ID" value="EEG49046.1"/>
    <property type="molecule type" value="Genomic_DNA"/>
</dbReference>
<dbReference type="AlphaFoldDB" id="C0CMF2"/>